<dbReference type="Pfam" id="PF16455">
    <property type="entry name" value="UBD"/>
    <property type="match status" value="1"/>
</dbReference>
<organism evidence="3 4">
    <name type="scientific">[Torrubiella] hemipterigena</name>
    <dbReference type="NCBI Taxonomy" id="1531966"/>
    <lineage>
        <taxon>Eukaryota</taxon>
        <taxon>Fungi</taxon>
        <taxon>Dikarya</taxon>
        <taxon>Ascomycota</taxon>
        <taxon>Pezizomycotina</taxon>
        <taxon>Sordariomycetes</taxon>
        <taxon>Hypocreomycetidae</taxon>
        <taxon>Hypocreales</taxon>
        <taxon>Clavicipitaceae</taxon>
        <taxon>Clavicipitaceae incertae sedis</taxon>
        <taxon>'Torrubiella' clade</taxon>
    </lineage>
</organism>
<dbReference type="Gene3D" id="3.10.20.90">
    <property type="entry name" value="Phosphatidylinositol 3-kinase Catalytic Subunit, Chain A, domain 1"/>
    <property type="match status" value="1"/>
</dbReference>
<evidence type="ECO:0000313" key="4">
    <source>
        <dbReference type="Proteomes" id="UP000039046"/>
    </source>
</evidence>
<sequence length="290" mass="32238">MGCCFSRASGPNSPYPGGLPNPSARHINPPPLTLPESVIGQRSTAQHRSHRSPRPALTEQLNKPLRRHKWTAKDRSWTREQLKSERRDYFDTRVTGRPEIWQTLKAVLEILWSEDSISGDGSDNLLTAQTMLSAAEISLPTGDLADGAYDSFGNYYALPEWVVAEPQNLADSSEGVRNDASFQGEPDSTVAFAKSDSGEPSDAQANALTTENQAQVRARLSETGKDIVFYIRKSDSVQSIVEKIGKQCRLSPHKRLRIAYMGKMLNERLSLTEQGWTEGHILNALVFEQQ</sequence>
<proteinExistence type="predicted"/>
<dbReference type="InterPro" id="IPR000626">
    <property type="entry name" value="Ubiquitin-like_dom"/>
</dbReference>
<dbReference type="InterPro" id="IPR039869">
    <property type="entry name" value="UBTD1/2"/>
</dbReference>
<dbReference type="InterPro" id="IPR038169">
    <property type="entry name" value="DC-UbP/UBTD2_N_sf"/>
</dbReference>
<dbReference type="HOGENOM" id="CLU_054816_2_0_1"/>
<evidence type="ECO:0000259" key="2">
    <source>
        <dbReference type="PROSITE" id="PS50053"/>
    </source>
</evidence>
<dbReference type="AlphaFoldDB" id="A0A0A1TNQ7"/>
<reference evidence="3 4" key="1">
    <citation type="journal article" date="2015" name="Genome Announc.">
        <title>Draft Genome Sequence and Gene Annotation of the Entomopathogenic Fungus Verticillium hemipterigenum.</title>
        <authorList>
            <person name="Horn F."/>
            <person name="Habel A."/>
            <person name="Scharf D.H."/>
            <person name="Dworschak J."/>
            <person name="Brakhage A.A."/>
            <person name="Guthke R."/>
            <person name="Hertweck C."/>
            <person name="Linde J."/>
        </authorList>
    </citation>
    <scope>NUCLEOTIDE SEQUENCE [LARGE SCALE GENOMIC DNA]</scope>
</reference>
<gene>
    <name evidence="3" type="ORF">VHEMI07855</name>
</gene>
<evidence type="ECO:0000256" key="1">
    <source>
        <dbReference type="SAM" id="MobiDB-lite"/>
    </source>
</evidence>
<protein>
    <recommendedName>
        <fullName evidence="2">Ubiquitin-like domain-containing protein</fullName>
    </recommendedName>
</protein>
<dbReference type="Gene3D" id="1.20.225.20">
    <property type="entry name" value="Ub domain-containing protein, DC-UbP/UBTD2, N-terminal domain"/>
    <property type="match status" value="1"/>
</dbReference>
<dbReference type="InterPro" id="IPR029071">
    <property type="entry name" value="Ubiquitin-like_domsf"/>
</dbReference>
<dbReference type="InterPro" id="IPR032752">
    <property type="entry name" value="DC-UbP/UBTD2_N"/>
</dbReference>
<feature type="region of interest" description="Disordered" evidence="1">
    <location>
        <begin position="1"/>
        <end position="62"/>
    </location>
</feature>
<accession>A0A0A1TNQ7</accession>
<dbReference type="PANTHER" id="PTHR13609">
    <property type="entry name" value="UBIQUITIN DOMAIN CONTAINING 1 PROTEIN-RELATED"/>
    <property type="match status" value="1"/>
</dbReference>
<dbReference type="Proteomes" id="UP000039046">
    <property type="component" value="Unassembled WGS sequence"/>
</dbReference>
<feature type="domain" description="Ubiquitin-like" evidence="2">
    <location>
        <begin position="214"/>
        <end position="290"/>
    </location>
</feature>
<keyword evidence="4" id="KW-1185">Reference proteome</keyword>
<dbReference type="EMBL" id="CDHN01000004">
    <property type="protein sequence ID" value="CEJ92187.1"/>
    <property type="molecule type" value="Genomic_DNA"/>
</dbReference>
<dbReference type="SUPFAM" id="SSF54236">
    <property type="entry name" value="Ubiquitin-like"/>
    <property type="match status" value="1"/>
</dbReference>
<dbReference type="PROSITE" id="PS50053">
    <property type="entry name" value="UBIQUITIN_2"/>
    <property type="match status" value="1"/>
</dbReference>
<evidence type="ECO:0000313" key="3">
    <source>
        <dbReference type="EMBL" id="CEJ92187.1"/>
    </source>
</evidence>
<name>A0A0A1TNQ7_9HYPO</name>